<dbReference type="PROSITE" id="PS50887">
    <property type="entry name" value="GGDEF"/>
    <property type="match status" value="1"/>
</dbReference>
<dbReference type="PANTHER" id="PTHR45138">
    <property type="entry name" value="REGULATORY COMPONENTS OF SENSORY TRANSDUCTION SYSTEM"/>
    <property type="match status" value="1"/>
</dbReference>
<keyword evidence="4" id="KW-0812">Transmembrane</keyword>
<evidence type="ECO:0000313" key="6">
    <source>
        <dbReference type="EMBL" id="SIQ20496.1"/>
    </source>
</evidence>
<dbReference type="FunFam" id="3.30.70.270:FF:000001">
    <property type="entry name" value="Diguanylate cyclase domain protein"/>
    <property type="match status" value="1"/>
</dbReference>
<feature type="transmembrane region" description="Helical" evidence="4">
    <location>
        <begin position="290"/>
        <end position="308"/>
    </location>
</feature>
<dbReference type="EMBL" id="FTMS01000005">
    <property type="protein sequence ID" value="SIQ20496.1"/>
    <property type="molecule type" value="Genomic_DNA"/>
</dbReference>
<dbReference type="SMART" id="SM00267">
    <property type="entry name" value="GGDEF"/>
    <property type="match status" value="1"/>
</dbReference>
<dbReference type="Gene3D" id="3.30.70.270">
    <property type="match status" value="1"/>
</dbReference>
<dbReference type="GO" id="GO:0005886">
    <property type="term" value="C:plasma membrane"/>
    <property type="evidence" value="ECO:0007669"/>
    <property type="project" value="TreeGrafter"/>
</dbReference>
<feature type="transmembrane region" description="Helical" evidence="4">
    <location>
        <begin position="315"/>
        <end position="332"/>
    </location>
</feature>
<dbReference type="CDD" id="cd01949">
    <property type="entry name" value="GGDEF"/>
    <property type="match status" value="1"/>
</dbReference>
<dbReference type="AlphaFoldDB" id="A0A1N6QW11"/>
<gene>
    <name evidence="6" type="ORF">SAMN05920897_10562</name>
</gene>
<feature type="transmembrane region" description="Helical" evidence="4">
    <location>
        <begin position="338"/>
        <end position="359"/>
    </location>
</feature>
<name>A0A1N6QW11_9SPIO</name>
<proteinExistence type="predicted"/>
<dbReference type="InterPro" id="IPR000160">
    <property type="entry name" value="GGDEF_dom"/>
</dbReference>
<reference evidence="6 7" key="1">
    <citation type="submission" date="2017-01" db="EMBL/GenBank/DDBJ databases">
        <authorList>
            <person name="Mah S.A."/>
            <person name="Swanson W.J."/>
            <person name="Moy G.W."/>
            <person name="Vacquier V.D."/>
        </authorList>
    </citation>
    <scope>NUCLEOTIDE SEQUENCE [LARGE SCALE GENOMIC DNA]</scope>
    <source>
        <strain evidence="6 7">ASpG1</strain>
    </source>
</reference>
<dbReference type="EC" id="2.7.7.65" evidence="1"/>
<dbReference type="Pfam" id="PF00990">
    <property type="entry name" value="GGDEF"/>
    <property type="match status" value="1"/>
</dbReference>
<evidence type="ECO:0000313" key="7">
    <source>
        <dbReference type="Proteomes" id="UP000186400"/>
    </source>
</evidence>
<feature type="transmembrane region" description="Helical" evidence="4">
    <location>
        <begin position="251"/>
        <end position="270"/>
    </location>
</feature>
<evidence type="ECO:0000259" key="5">
    <source>
        <dbReference type="PROSITE" id="PS50887"/>
    </source>
</evidence>
<feature type="transmembrane region" description="Helical" evidence="4">
    <location>
        <begin position="371"/>
        <end position="392"/>
    </location>
</feature>
<dbReference type="STRING" id="159291.SAMN05920897_10562"/>
<sequence>MDRPESFFLAPALFLLLTLPLPGQNQEDFLLQEVLCFREVQGSQAPAVEEPLLLQEPLFLDEAALRILFYPGHERDLNSEIHPGKEHPGRNESEPFGEARELERLPYHYSSRSFRGAMYRIVLPPITVDSGTSPALKLGHVVDFDTVYVNGWFLGRNGGVSLGGADEAFGISRLYRIPANHLYRDRENIISIYTSARPWGQAGTYSRPLLGPYHHFTRQRAVTDTIKYMLTACYAMTGLFFLTLYARRRSLAEHFFFGLFCLAVAVYFFFRIQTSLVFLDNYARAARFELASLWVAIPCFMLFVMQYFKEPVRAIHAGYLAFSAICLVLVPLHPSTLFLTRINFSVIQLSWVLPLAVVMKTLFKNFRSSPAAYLMFVSSLIMVFLTMVDIYISRNHRGSSNMAFITQYALFPYTMAIALATIHNLVRLYDEVERLTVLAHRDSLTGAFARHQGEKLAAALLDQAARTSKPVSFLVLDLDHFKLVNDTYGHAAGDTVLRRIGELLRNTFRKKDLIFRFGGEEFCLLLPDTSCAEAQAIAERLRRTVESLKIPEVDPGLTLSASIGISVYPECGSAQEELFQRADQALYTAKKQGRNMVVCCPTQHP</sequence>
<dbReference type="PANTHER" id="PTHR45138:SF9">
    <property type="entry name" value="DIGUANYLATE CYCLASE DGCM-RELATED"/>
    <property type="match status" value="1"/>
</dbReference>
<evidence type="ECO:0000256" key="3">
    <source>
        <dbReference type="SAM" id="MobiDB-lite"/>
    </source>
</evidence>
<keyword evidence="7" id="KW-1185">Reference proteome</keyword>
<keyword evidence="4" id="KW-0472">Membrane</keyword>
<feature type="transmembrane region" description="Helical" evidence="4">
    <location>
        <begin position="404"/>
        <end position="426"/>
    </location>
</feature>
<protein>
    <recommendedName>
        <fullName evidence="1">diguanylate cyclase</fullName>
        <ecNumber evidence="1">2.7.7.65</ecNumber>
    </recommendedName>
</protein>
<feature type="domain" description="GGDEF" evidence="5">
    <location>
        <begin position="469"/>
        <end position="602"/>
    </location>
</feature>
<feature type="transmembrane region" description="Helical" evidence="4">
    <location>
        <begin position="226"/>
        <end position="244"/>
    </location>
</feature>
<dbReference type="InterPro" id="IPR029787">
    <property type="entry name" value="Nucleotide_cyclase"/>
</dbReference>
<evidence type="ECO:0000256" key="4">
    <source>
        <dbReference type="SAM" id="Phobius"/>
    </source>
</evidence>
<dbReference type="InterPro" id="IPR050469">
    <property type="entry name" value="Diguanylate_Cyclase"/>
</dbReference>
<dbReference type="GO" id="GO:0043709">
    <property type="term" value="P:cell adhesion involved in single-species biofilm formation"/>
    <property type="evidence" value="ECO:0007669"/>
    <property type="project" value="TreeGrafter"/>
</dbReference>
<organism evidence="6 7">
    <name type="scientific">Alkalispirochaeta americana</name>
    <dbReference type="NCBI Taxonomy" id="159291"/>
    <lineage>
        <taxon>Bacteria</taxon>
        <taxon>Pseudomonadati</taxon>
        <taxon>Spirochaetota</taxon>
        <taxon>Spirochaetia</taxon>
        <taxon>Spirochaetales</taxon>
        <taxon>Spirochaetaceae</taxon>
        <taxon>Alkalispirochaeta</taxon>
    </lineage>
</organism>
<dbReference type="OrthoDB" id="9812260at2"/>
<dbReference type="Proteomes" id="UP000186400">
    <property type="component" value="Unassembled WGS sequence"/>
</dbReference>
<dbReference type="RefSeq" id="WP_076488208.1">
    <property type="nucleotide sequence ID" value="NZ_FTMS01000005.1"/>
</dbReference>
<evidence type="ECO:0000256" key="1">
    <source>
        <dbReference type="ARBA" id="ARBA00012528"/>
    </source>
</evidence>
<dbReference type="NCBIfam" id="TIGR00254">
    <property type="entry name" value="GGDEF"/>
    <property type="match status" value="1"/>
</dbReference>
<keyword evidence="4" id="KW-1133">Transmembrane helix</keyword>
<comment type="catalytic activity">
    <reaction evidence="2">
        <text>2 GTP = 3',3'-c-di-GMP + 2 diphosphate</text>
        <dbReference type="Rhea" id="RHEA:24898"/>
        <dbReference type="ChEBI" id="CHEBI:33019"/>
        <dbReference type="ChEBI" id="CHEBI:37565"/>
        <dbReference type="ChEBI" id="CHEBI:58805"/>
        <dbReference type="EC" id="2.7.7.65"/>
    </reaction>
</comment>
<dbReference type="SUPFAM" id="SSF55073">
    <property type="entry name" value="Nucleotide cyclase"/>
    <property type="match status" value="1"/>
</dbReference>
<dbReference type="InterPro" id="IPR043128">
    <property type="entry name" value="Rev_trsase/Diguanyl_cyclase"/>
</dbReference>
<evidence type="ECO:0000256" key="2">
    <source>
        <dbReference type="ARBA" id="ARBA00034247"/>
    </source>
</evidence>
<dbReference type="GO" id="GO:0052621">
    <property type="term" value="F:diguanylate cyclase activity"/>
    <property type="evidence" value="ECO:0007669"/>
    <property type="project" value="UniProtKB-EC"/>
</dbReference>
<feature type="region of interest" description="Disordered" evidence="3">
    <location>
        <begin position="78"/>
        <end position="97"/>
    </location>
</feature>
<dbReference type="GO" id="GO:1902201">
    <property type="term" value="P:negative regulation of bacterial-type flagellum-dependent cell motility"/>
    <property type="evidence" value="ECO:0007669"/>
    <property type="project" value="TreeGrafter"/>
</dbReference>
<accession>A0A1N6QW11</accession>